<proteinExistence type="predicted"/>
<organism evidence="2 3">
    <name type="scientific">Punica granatum</name>
    <name type="common">Pomegranate</name>
    <dbReference type="NCBI Taxonomy" id="22663"/>
    <lineage>
        <taxon>Eukaryota</taxon>
        <taxon>Viridiplantae</taxon>
        <taxon>Streptophyta</taxon>
        <taxon>Embryophyta</taxon>
        <taxon>Tracheophyta</taxon>
        <taxon>Spermatophyta</taxon>
        <taxon>Magnoliopsida</taxon>
        <taxon>eudicotyledons</taxon>
        <taxon>Gunneridae</taxon>
        <taxon>Pentapetalae</taxon>
        <taxon>rosids</taxon>
        <taxon>malvids</taxon>
        <taxon>Myrtales</taxon>
        <taxon>Lythraceae</taxon>
        <taxon>Punica</taxon>
    </lineage>
</organism>
<feature type="region of interest" description="Disordered" evidence="1">
    <location>
        <begin position="1"/>
        <end position="29"/>
    </location>
</feature>
<protein>
    <submittedName>
        <fullName evidence="2">Uncharacterized protein</fullName>
    </submittedName>
</protein>
<feature type="non-terminal residue" evidence="2">
    <location>
        <position position="1"/>
    </location>
</feature>
<dbReference type="AlphaFoldDB" id="A0A2I0H3U3"/>
<evidence type="ECO:0000256" key="1">
    <source>
        <dbReference type="SAM" id="MobiDB-lite"/>
    </source>
</evidence>
<evidence type="ECO:0000313" key="2">
    <source>
        <dbReference type="EMBL" id="PKH98324.1"/>
    </source>
</evidence>
<dbReference type="Proteomes" id="UP000233551">
    <property type="component" value="Unassembled WGS sequence"/>
</dbReference>
<evidence type="ECO:0000313" key="3">
    <source>
        <dbReference type="Proteomes" id="UP000233551"/>
    </source>
</evidence>
<gene>
    <name evidence="2" type="ORF">CRG98_049718</name>
</gene>
<reference evidence="2 3" key="1">
    <citation type="submission" date="2017-11" db="EMBL/GenBank/DDBJ databases">
        <title>De-novo sequencing of pomegranate (Punica granatum L.) genome.</title>
        <authorList>
            <person name="Akparov Z."/>
            <person name="Amiraslanov A."/>
            <person name="Hajiyeva S."/>
            <person name="Abbasov M."/>
            <person name="Kaur K."/>
            <person name="Hamwieh A."/>
            <person name="Solovyev V."/>
            <person name="Salamov A."/>
            <person name="Braich B."/>
            <person name="Kosarev P."/>
            <person name="Mahmoud A."/>
            <person name="Hajiyev E."/>
            <person name="Babayeva S."/>
            <person name="Izzatullayeva V."/>
            <person name="Mammadov A."/>
            <person name="Mammadov A."/>
            <person name="Sharifova S."/>
            <person name="Ojaghi J."/>
            <person name="Eynullazada K."/>
            <person name="Bayramov B."/>
            <person name="Abdulazimova A."/>
            <person name="Shahmuradov I."/>
        </authorList>
    </citation>
    <scope>NUCLEOTIDE SEQUENCE [LARGE SCALE GENOMIC DNA]</scope>
    <source>
        <strain evidence="3">cv. AG2017</strain>
        <tissue evidence="2">Leaf</tissue>
    </source>
</reference>
<comment type="caution">
    <text evidence="2">The sequence shown here is derived from an EMBL/GenBank/DDBJ whole genome shotgun (WGS) entry which is preliminary data.</text>
</comment>
<keyword evidence="3" id="KW-1185">Reference proteome</keyword>
<accession>A0A2I0H3U3</accession>
<name>A0A2I0H3U3_PUNGR</name>
<dbReference type="EMBL" id="PGOL01042241">
    <property type="protein sequence ID" value="PKH98324.1"/>
    <property type="molecule type" value="Genomic_DNA"/>
</dbReference>
<sequence>HRKVLAVSPSNGIEDAESDGESDNTVADPTGASKAIRVIAGIELVLQQLVDVGEAGLGDKVVEEGEVEITRKSKRRFGRGSRRRCWTAWKS</sequence>